<keyword evidence="4" id="KW-0378">Hydrolase</keyword>
<evidence type="ECO:0000256" key="1">
    <source>
        <dbReference type="ARBA" id="ARBA00001947"/>
    </source>
</evidence>
<sequence>MFRTTLLALSTALLLHVSALAQSVPTPKDHFGFNIGDDYQLATFTQTEAYFKKLAASPRTKLVSIGKTEEGRDQFMMIVTSPENHKKLARYQEISTKMARAEGLTEQQARALAEEGKAVVWIDGGLHATETVGTHQLIETAYQLVSRTDSETMRILDNVVILLTHANPDGQELVSNWYMRNPAPEKRSLDNLPRLYEKYAGHDNNRDFYMMNLKESQNIGRQLFVDWIPQIMYNHHQRGPAGSVLAGPPYRDPFNYVFDPLMVTGIDALGAAMYNRLNTENKPGFTRLGGSVFSTWYNGGLRTTTHFHNMIGLLTEIIGGPTPENVPLIPSRLIPNGNTPNPVTPQRWRFRQSIDYSVSLNYAVLDYAARQRDQLLYNIYKMGKNSINRGSDNYWTLSPKRVDAINELYQADLKKTAPGVATPANATVASAASRTATVPASTTALGSTTALSDAGPTPRGEGVPVKYFTAVLQDTTLRDPRGYIIPSGQTDWPTAVKFVNALIKTGIQVQEATASFSVAGKTYPAGSYIVKLDQAFRPHILDMFEPQDHPNDFQYPGGPPVRPYDAAGWTLAYQMNVKFDRVLAGFNGPFKKLPYGELQSPKANVVGSGAGYVLNSQVNNAFLAVNDLIKAGVEVYRMPAGTSTVTAGSFYVPASAKAKSILDASGMTVASLAKRPTNVKKVTPMRIGLWDTYGGSMPSGWVRWLMEQYHYPMQLVYAKDIDAGNLKSKYDVIVFVTRAIPAVGSGNAPARGEGDTGGPREPKIEEIPAEYHPSMGRITADKSIPQLKAFMEAGGQVVTIGSSTNLAYHLGLPVRNALVEMGPTGQERPLNNEKYFIPGSILRVSLDSTQQATWGMPTQADVYFDSSPVFKLAPEAIAKGTVKPLMWFPTDKPLRSGWAWGQAYLRDGVTAFMAPVGAGKLYAFGPEITFRAQAQGTFKLLFNQLYGLAE</sequence>
<dbReference type="CDD" id="cd06240">
    <property type="entry name" value="M14-like"/>
    <property type="match status" value="1"/>
</dbReference>
<evidence type="ECO:0000256" key="7">
    <source>
        <dbReference type="SAM" id="SignalP"/>
    </source>
</evidence>
<evidence type="ECO:0000259" key="8">
    <source>
        <dbReference type="Pfam" id="PF00246"/>
    </source>
</evidence>
<dbReference type="EMBL" id="WAEL01000005">
    <property type="protein sequence ID" value="NID11368.1"/>
    <property type="molecule type" value="Genomic_DNA"/>
</dbReference>
<dbReference type="Proteomes" id="UP000606008">
    <property type="component" value="Unassembled WGS sequence"/>
</dbReference>
<feature type="domain" description="Peptidase M14" evidence="8">
    <location>
        <begin position="48"/>
        <end position="209"/>
    </location>
</feature>
<dbReference type="SUPFAM" id="SSF53187">
    <property type="entry name" value="Zn-dependent exopeptidases"/>
    <property type="match status" value="1"/>
</dbReference>
<keyword evidence="10" id="KW-1185">Reference proteome</keyword>
<keyword evidence="3" id="KW-0645">Protease</keyword>
<evidence type="ECO:0000256" key="4">
    <source>
        <dbReference type="ARBA" id="ARBA00022801"/>
    </source>
</evidence>
<evidence type="ECO:0000313" key="10">
    <source>
        <dbReference type="Proteomes" id="UP000606008"/>
    </source>
</evidence>
<proteinExistence type="inferred from homology"/>
<reference evidence="10" key="1">
    <citation type="submission" date="2019-09" db="EMBL/GenBank/DDBJ databases">
        <authorList>
            <person name="Jung D.-H."/>
        </authorList>
    </citation>
    <scope>NUCLEOTIDE SEQUENCE [LARGE SCALE GENOMIC DNA]</scope>
    <source>
        <strain evidence="10">JA-25</strain>
    </source>
</reference>
<dbReference type="Pfam" id="PF00246">
    <property type="entry name" value="Peptidase_M14"/>
    <property type="match status" value="1"/>
</dbReference>
<evidence type="ECO:0000256" key="2">
    <source>
        <dbReference type="ARBA" id="ARBA00005988"/>
    </source>
</evidence>
<feature type="chain" id="PRO_5046993520" evidence="7">
    <location>
        <begin position="22"/>
        <end position="950"/>
    </location>
</feature>
<dbReference type="PANTHER" id="PTHR11705:SF143">
    <property type="entry name" value="SLL0236 PROTEIN"/>
    <property type="match status" value="1"/>
</dbReference>
<keyword evidence="5" id="KW-0862">Zinc</keyword>
<evidence type="ECO:0000256" key="3">
    <source>
        <dbReference type="ARBA" id="ARBA00022670"/>
    </source>
</evidence>
<feature type="signal peptide" evidence="7">
    <location>
        <begin position="1"/>
        <end position="21"/>
    </location>
</feature>
<comment type="similarity">
    <text evidence="2">Belongs to the peptidase M14 family.</text>
</comment>
<gene>
    <name evidence="9" type="ORF">F7231_14430</name>
</gene>
<protein>
    <submittedName>
        <fullName evidence="9">Peptidase</fullName>
    </submittedName>
</protein>
<comment type="caution">
    <text evidence="9">The sequence shown here is derived from an EMBL/GenBank/DDBJ whole genome shotgun (WGS) entry which is preliminary data.</text>
</comment>
<evidence type="ECO:0000313" key="9">
    <source>
        <dbReference type="EMBL" id="NID11368.1"/>
    </source>
</evidence>
<comment type="cofactor">
    <cofactor evidence="1">
        <name>Zn(2+)</name>
        <dbReference type="ChEBI" id="CHEBI:29105"/>
    </cofactor>
</comment>
<name>A0ABX0QKJ0_9BACT</name>
<dbReference type="Gene3D" id="3.40.630.10">
    <property type="entry name" value="Zn peptidases"/>
    <property type="match status" value="1"/>
</dbReference>
<keyword evidence="6" id="KW-0482">Metalloprotease</keyword>
<accession>A0ABX0QKJ0</accession>
<dbReference type="PANTHER" id="PTHR11705">
    <property type="entry name" value="PROTEASE FAMILY M14 CARBOXYPEPTIDASE A,B"/>
    <property type="match status" value="1"/>
</dbReference>
<dbReference type="InterPro" id="IPR000834">
    <property type="entry name" value="Peptidase_M14"/>
</dbReference>
<evidence type="ECO:0000256" key="5">
    <source>
        <dbReference type="ARBA" id="ARBA00022833"/>
    </source>
</evidence>
<dbReference type="RefSeq" id="WP_085415028.1">
    <property type="nucleotide sequence ID" value="NZ_WAEL01000005.1"/>
</dbReference>
<evidence type="ECO:0000256" key="6">
    <source>
        <dbReference type="ARBA" id="ARBA00023049"/>
    </source>
</evidence>
<reference evidence="10" key="2">
    <citation type="submission" date="2023-07" db="EMBL/GenBank/DDBJ databases">
        <authorList>
            <person name="Jung D.-H."/>
        </authorList>
    </citation>
    <scope>NUCLEOTIDE SEQUENCE [LARGE SCALE GENOMIC DNA]</scope>
    <source>
        <strain evidence="10">JA-25</strain>
    </source>
</reference>
<keyword evidence="7" id="KW-0732">Signal</keyword>
<organism evidence="9 10">
    <name type="scientific">Fibrivirga algicola</name>
    <dbReference type="NCBI Taxonomy" id="2950420"/>
    <lineage>
        <taxon>Bacteria</taxon>
        <taxon>Pseudomonadati</taxon>
        <taxon>Bacteroidota</taxon>
        <taxon>Cytophagia</taxon>
        <taxon>Cytophagales</taxon>
        <taxon>Spirosomataceae</taxon>
        <taxon>Fibrivirga</taxon>
    </lineage>
</organism>